<proteinExistence type="predicted"/>
<reference evidence="4" key="1">
    <citation type="journal article" date="2021" name="Genome Biol. Evol.">
        <title>A High-Quality Reference Genome for a Parasitic Bivalve with Doubly Uniparental Inheritance (Bivalvia: Unionida).</title>
        <authorList>
            <person name="Smith C.H."/>
        </authorList>
    </citation>
    <scope>NUCLEOTIDE SEQUENCE</scope>
    <source>
        <strain evidence="4">CHS0354</strain>
    </source>
</reference>
<accession>A0AAE0VX67</accession>
<dbReference type="AlphaFoldDB" id="A0AAE0VX67"/>
<keyword evidence="2" id="KW-0732">Signal</keyword>
<dbReference type="EMBL" id="JAEAOA010001096">
    <property type="protein sequence ID" value="KAK3592395.1"/>
    <property type="molecule type" value="Genomic_DNA"/>
</dbReference>
<comment type="caution">
    <text evidence="4">The sequence shown here is derived from an EMBL/GenBank/DDBJ whole genome shotgun (WGS) entry which is preliminary data.</text>
</comment>
<evidence type="ECO:0000259" key="3">
    <source>
        <dbReference type="PROSITE" id="PS50222"/>
    </source>
</evidence>
<organism evidence="4 5">
    <name type="scientific">Potamilus streckersoni</name>
    <dbReference type="NCBI Taxonomy" id="2493646"/>
    <lineage>
        <taxon>Eukaryota</taxon>
        <taxon>Metazoa</taxon>
        <taxon>Spiralia</taxon>
        <taxon>Lophotrochozoa</taxon>
        <taxon>Mollusca</taxon>
        <taxon>Bivalvia</taxon>
        <taxon>Autobranchia</taxon>
        <taxon>Heteroconchia</taxon>
        <taxon>Palaeoheterodonta</taxon>
        <taxon>Unionida</taxon>
        <taxon>Unionoidea</taxon>
        <taxon>Unionidae</taxon>
        <taxon>Ambleminae</taxon>
        <taxon>Lampsilini</taxon>
        <taxon>Potamilus</taxon>
    </lineage>
</organism>
<keyword evidence="1" id="KW-0106">Calcium</keyword>
<reference evidence="4" key="2">
    <citation type="journal article" date="2021" name="Genome Biol. Evol.">
        <title>Developing a high-quality reference genome for a parasitic bivalve with doubly uniparental inheritance (Bivalvia: Unionida).</title>
        <authorList>
            <person name="Smith C.H."/>
        </authorList>
    </citation>
    <scope>NUCLEOTIDE SEQUENCE</scope>
    <source>
        <strain evidence="4">CHS0354</strain>
        <tissue evidence="4">Mantle</tissue>
    </source>
</reference>
<dbReference type="InterPro" id="IPR011992">
    <property type="entry name" value="EF-hand-dom_pair"/>
</dbReference>
<feature type="chain" id="PRO_5041900350" description="EF-hand domain-containing protein" evidence="2">
    <location>
        <begin position="20"/>
        <end position="157"/>
    </location>
</feature>
<name>A0AAE0VX67_9BIVA</name>
<dbReference type="Gene3D" id="1.10.238.10">
    <property type="entry name" value="EF-hand"/>
    <property type="match status" value="1"/>
</dbReference>
<protein>
    <recommendedName>
        <fullName evidence="3">EF-hand domain-containing protein</fullName>
    </recommendedName>
</protein>
<dbReference type="SUPFAM" id="SSF47473">
    <property type="entry name" value="EF-hand"/>
    <property type="match status" value="1"/>
</dbReference>
<dbReference type="GO" id="GO:0005509">
    <property type="term" value="F:calcium ion binding"/>
    <property type="evidence" value="ECO:0007669"/>
    <property type="project" value="InterPro"/>
</dbReference>
<evidence type="ECO:0000313" key="5">
    <source>
        <dbReference type="Proteomes" id="UP001195483"/>
    </source>
</evidence>
<dbReference type="PROSITE" id="PS50222">
    <property type="entry name" value="EF_HAND_2"/>
    <property type="match status" value="1"/>
</dbReference>
<evidence type="ECO:0000256" key="1">
    <source>
        <dbReference type="ARBA" id="ARBA00022837"/>
    </source>
</evidence>
<dbReference type="Proteomes" id="UP001195483">
    <property type="component" value="Unassembled WGS sequence"/>
</dbReference>
<feature type="signal peptide" evidence="2">
    <location>
        <begin position="1"/>
        <end position="19"/>
    </location>
</feature>
<evidence type="ECO:0000256" key="2">
    <source>
        <dbReference type="SAM" id="SignalP"/>
    </source>
</evidence>
<gene>
    <name evidence="4" type="ORF">CHS0354_017724</name>
</gene>
<evidence type="ECO:0000313" key="4">
    <source>
        <dbReference type="EMBL" id="KAK3592395.1"/>
    </source>
</evidence>
<dbReference type="InterPro" id="IPR002048">
    <property type="entry name" value="EF_hand_dom"/>
</dbReference>
<reference evidence="4" key="3">
    <citation type="submission" date="2023-05" db="EMBL/GenBank/DDBJ databases">
        <authorList>
            <person name="Smith C.H."/>
        </authorList>
    </citation>
    <scope>NUCLEOTIDE SEQUENCE</scope>
    <source>
        <strain evidence="4">CHS0354</strain>
        <tissue evidence="4">Mantle</tissue>
    </source>
</reference>
<dbReference type="PROSITE" id="PS00018">
    <property type="entry name" value="EF_HAND_1"/>
    <property type="match status" value="1"/>
</dbReference>
<keyword evidence="5" id="KW-1185">Reference proteome</keyword>
<dbReference type="InterPro" id="IPR018247">
    <property type="entry name" value="EF_Hand_1_Ca_BS"/>
</dbReference>
<feature type="domain" description="EF-hand" evidence="3">
    <location>
        <begin position="63"/>
        <end position="98"/>
    </location>
</feature>
<sequence length="157" mass="18030">MAWAFFGFFCLCIIGLGSTQTSVVTTTMSGDKESSTEPSSVYGDIAYYMFQVMDMQITRNNLVTITEYEATWKAYDLNKDGYFTVEEARNLLEDNLMSSSPEAEFIFGNISLTDRAELGFRFTSYDANNDNILNLTEFDTGYRRNFDWTRNQIMNKT</sequence>